<dbReference type="Proteomes" id="UP000050501">
    <property type="component" value="Unassembled WGS sequence"/>
</dbReference>
<dbReference type="GO" id="GO:0042279">
    <property type="term" value="F:nitrite reductase (cytochrome, ammonia-forming) activity"/>
    <property type="evidence" value="ECO:0007669"/>
    <property type="project" value="UniProtKB-EC"/>
</dbReference>
<dbReference type="Pfam" id="PF02335">
    <property type="entry name" value="Cytochrom_C552"/>
    <property type="match status" value="1"/>
</dbReference>
<dbReference type="OrthoDB" id="9780421at2"/>
<dbReference type="RefSeq" id="WP_062418934.1">
    <property type="nucleotide sequence ID" value="NZ_DF967974.1"/>
</dbReference>
<keyword evidence="11" id="KW-1133">Transmembrane helix</keyword>
<keyword evidence="11" id="KW-0472">Membrane</keyword>
<dbReference type="AlphaFoldDB" id="A0A0P6YSM6"/>
<organism evidence="12 13">
    <name type="scientific">Levilinea saccharolytica</name>
    <dbReference type="NCBI Taxonomy" id="229921"/>
    <lineage>
        <taxon>Bacteria</taxon>
        <taxon>Bacillati</taxon>
        <taxon>Chloroflexota</taxon>
        <taxon>Anaerolineae</taxon>
        <taxon>Anaerolineales</taxon>
        <taxon>Anaerolineaceae</taxon>
        <taxon>Levilinea</taxon>
    </lineage>
</organism>
<dbReference type="Gene3D" id="1.10.1130.10">
    <property type="entry name" value="Flavocytochrome C3, Chain A"/>
    <property type="match status" value="1"/>
</dbReference>
<dbReference type="GO" id="GO:0019645">
    <property type="term" value="P:anaerobic electron transport chain"/>
    <property type="evidence" value="ECO:0007669"/>
    <property type="project" value="TreeGrafter"/>
</dbReference>
<reference evidence="12 13" key="1">
    <citation type="submission" date="2015-07" db="EMBL/GenBank/DDBJ databases">
        <title>Genome sequence of Levilinea saccharolytica DSM 16555.</title>
        <authorList>
            <person name="Hemp J."/>
            <person name="Ward L.M."/>
            <person name="Pace L.A."/>
            <person name="Fischer W.W."/>
        </authorList>
    </citation>
    <scope>NUCLEOTIDE SEQUENCE [LARGE SCALE GENOMIC DNA]</scope>
    <source>
        <strain evidence="12 13">KIBI-1</strain>
    </source>
</reference>
<keyword evidence="8" id="KW-0560">Oxidoreductase</keyword>
<keyword evidence="11" id="KW-0812">Transmembrane</keyword>
<comment type="caution">
    <text evidence="12">The sequence shown here is derived from an EMBL/GenBank/DDBJ whole genome shotgun (WGS) entry which is preliminary data.</text>
</comment>
<evidence type="ECO:0000256" key="2">
    <source>
        <dbReference type="ARBA" id="ARBA00009288"/>
    </source>
</evidence>
<comment type="subcellular location">
    <subcellularLocation>
        <location evidence="1">Cell envelope</location>
    </subcellularLocation>
</comment>
<dbReference type="CDD" id="cd00548">
    <property type="entry name" value="NrfA-like"/>
    <property type="match status" value="1"/>
</dbReference>
<evidence type="ECO:0000256" key="3">
    <source>
        <dbReference type="ARBA" id="ARBA00011887"/>
    </source>
</evidence>
<dbReference type="PIRSF" id="PIRSF000243">
    <property type="entry name" value="Cyt_c552"/>
    <property type="match status" value="1"/>
</dbReference>
<accession>A0A0P6YSM6</accession>
<protein>
    <recommendedName>
        <fullName evidence="3">nitrite reductase (cytochrome; ammonia-forming)</fullName>
        <ecNumber evidence="3">1.7.2.2</ecNumber>
    </recommendedName>
</protein>
<dbReference type="GO" id="GO:0020037">
    <property type="term" value="F:heme binding"/>
    <property type="evidence" value="ECO:0007669"/>
    <property type="project" value="TreeGrafter"/>
</dbReference>
<keyword evidence="4" id="KW-0349">Heme</keyword>
<dbReference type="STRING" id="229921.ADN01_04140"/>
<evidence type="ECO:0000256" key="7">
    <source>
        <dbReference type="ARBA" id="ARBA00022837"/>
    </source>
</evidence>
<name>A0A0P6YSM6_9CHLR</name>
<dbReference type="PATRIC" id="fig|229921.5.peg.2338"/>
<evidence type="ECO:0000256" key="1">
    <source>
        <dbReference type="ARBA" id="ARBA00004196"/>
    </source>
</evidence>
<dbReference type="InterPro" id="IPR036280">
    <property type="entry name" value="Multihaem_cyt_sf"/>
</dbReference>
<evidence type="ECO:0000256" key="9">
    <source>
        <dbReference type="ARBA" id="ARBA00023004"/>
    </source>
</evidence>
<keyword evidence="7" id="KW-0106">Calcium</keyword>
<dbReference type="PANTHER" id="PTHR30633:SF0">
    <property type="entry name" value="CYTOCHROME C-552"/>
    <property type="match status" value="1"/>
</dbReference>
<dbReference type="InterPro" id="IPR003321">
    <property type="entry name" value="Cyt_c552"/>
</dbReference>
<dbReference type="PANTHER" id="PTHR30633">
    <property type="entry name" value="CYTOCHROME C-552 RESPIRATORY NITRITE REDUCTASE"/>
    <property type="match status" value="1"/>
</dbReference>
<dbReference type="GO" id="GO:0046872">
    <property type="term" value="F:metal ion binding"/>
    <property type="evidence" value="ECO:0007669"/>
    <property type="project" value="UniProtKB-KW"/>
</dbReference>
<keyword evidence="6" id="KW-0732">Signal</keyword>
<proteinExistence type="inferred from homology"/>
<keyword evidence="13" id="KW-1185">Reference proteome</keyword>
<comment type="catalytic activity">
    <reaction evidence="10">
        <text>6 Fe(III)-[cytochrome c] + NH4(+) + 2 H2O = 6 Fe(II)-[cytochrome c] + nitrite + 8 H(+)</text>
        <dbReference type="Rhea" id="RHEA:13089"/>
        <dbReference type="Rhea" id="RHEA-COMP:10350"/>
        <dbReference type="Rhea" id="RHEA-COMP:14399"/>
        <dbReference type="ChEBI" id="CHEBI:15377"/>
        <dbReference type="ChEBI" id="CHEBI:15378"/>
        <dbReference type="ChEBI" id="CHEBI:16301"/>
        <dbReference type="ChEBI" id="CHEBI:28938"/>
        <dbReference type="ChEBI" id="CHEBI:29033"/>
        <dbReference type="ChEBI" id="CHEBI:29034"/>
        <dbReference type="EC" id="1.7.2.2"/>
    </reaction>
</comment>
<dbReference type="Gene3D" id="1.20.140.10">
    <property type="entry name" value="Butyryl-CoA Dehydrogenase, subunit A, domain 3"/>
    <property type="match status" value="1"/>
</dbReference>
<evidence type="ECO:0000256" key="11">
    <source>
        <dbReference type="SAM" id="Phobius"/>
    </source>
</evidence>
<evidence type="ECO:0000256" key="4">
    <source>
        <dbReference type="ARBA" id="ARBA00022617"/>
    </source>
</evidence>
<dbReference type="SUPFAM" id="SSF48695">
    <property type="entry name" value="Multiheme cytochromes"/>
    <property type="match status" value="1"/>
</dbReference>
<evidence type="ECO:0000313" key="13">
    <source>
        <dbReference type="Proteomes" id="UP000050501"/>
    </source>
</evidence>
<comment type="similarity">
    <text evidence="2">Belongs to the cytochrome c-552 family.</text>
</comment>
<dbReference type="GO" id="GO:0030288">
    <property type="term" value="C:outer membrane-bounded periplasmic space"/>
    <property type="evidence" value="ECO:0007669"/>
    <property type="project" value="TreeGrafter"/>
</dbReference>
<keyword evidence="5" id="KW-0479">Metal-binding</keyword>
<evidence type="ECO:0000256" key="8">
    <source>
        <dbReference type="ARBA" id="ARBA00023002"/>
    </source>
</evidence>
<dbReference type="EC" id="1.7.2.2" evidence="3"/>
<dbReference type="EMBL" id="LGCM01000018">
    <property type="protein sequence ID" value="KPL88093.1"/>
    <property type="molecule type" value="Genomic_DNA"/>
</dbReference>
<feature type="transmembrane region" description="Helical" evidence="11">
    <location>
        <begin position="6"/>
        <end position="29"/>
    </location>
</feature>
<evidence type="ECO:0000313" key="12">
    <source>
        <dbReference type="EMBL" id="KPL88093.1"/>
    </source>
</evidence>
<evidence type="ECO:0000256" key="5">
    <source>
        <dbReference type="ARBA" id="ARBA00022723"/>
    </source>
</evidence>
<sequence>MKKPSLPVMIVTGIILALSALVIALLVFISNQPKPMRGVEPLVVIAAMEPDSAQWGLNFPNQYSTLLKTETNNTRTAFGGSEPVDKLAVDPMLKTLFAGYGFSKAYDEDRGHMNALTDVRNTPRVNETTPATCYSCKSSDNPKLWDEMGMAAYDKMSFADMTSKITEPIGCANCHDAATMRLVVTNPALDEALKAQGKDWRTFTRQEMRTVVCANCHVEYYFAGEGKYLTFPWEKGTTAEAMMAYYDEIQFKDWEHPQSKTAMIKMQHPDYELFTADSTHYKAGVACADCHMPYTRDGAAKFSSHDVKSPLLMASQSCGTCHTDVDYVVERVAAIQKQVNDTMLATERAIVDAIGAIETASKAAGVNTALLDEARQMHREAQMRWDLIAAENSMGFHNPEEALRILATATDLARQAQLKAVQAGLGSSQASQP</sequence>
<gene>
    <name evidence="12" type="ORF">ADN01_04140</name>
</gene>
<evidence type="ECO:0000256" key="6">
    <source>
        <dbReference type="ARBA" id="ARBA00022729"/>
    </source>
</evidence>
<evidence type="ECO:0000256" key="10">
    <source>
        <dbReference type="ARBA" id="ARBA00049131"/>
    </source>
</evidence>
<keyword evidence="9" id="KW-0408">Iron</keyword>